<dbReference type="Gene3D" id="3.40.50.10400">
    <property type="entry name" value="Hypothetical protein PA1492"/>
    <property type="match status" value="1"/>
</dbReference>
<reference evidence="2" key="1">
    <citation type="journal article" date="2021" name="Proc. Natl. Acad. Sci. U.S.A.">
        <title>A Catalog of Tens of Thousands of Viruses from Human Metagenomes Reveals Hidden Associations with Chronic Diseases.</title>
        <authorList>
            <person name="Tisza M.J."/>
            <person name="Buck C.B."/>
        </authorList>
    </citation>
    <scope>NUCLEOTIDE SEQUENCE</scope>
    <source>
        <strain evidence="2">CtUGR26</strain>
    </source>
</reference>
<dbReference type="Pfam" id="PF24963">
    <property type="entry name" value="DUF7768"/>
    <property type="match status" value="1"/>
</dbReference>
<evidence type="ECO:0000259" key="1">
    <source>
        <dbReference type="Pfam" id="PF24963"/>
    </source>
</evidence>
<organism evidence="2">
    <name type="scientific">Siphoviridae sp. ctUGR26</name>
    <dbReference type="NCBI Taxonomy" id="2825527"/>
    <lineage>
        <taxon>Viruses</taxon>
        <taxon>Duplodnaviria</taxon>
        <taxon>Heunggongvirae</taxon>
        <taxon>Uroviricota</taxon>
        <taxon>Caudoviricetes</taxon>
    </lineage>
</organism>
<dbReference type="EMBL" id="BK015602">
    <property type="protein sequence ID" value="DAE15320.1"/>
    <property type="molecule type" value="Genomic_DNA"/>
</dbReference>
<proteinExistence type="predicted"/>
<name>A0A8S5Q8E6_9CAUD</name>
<feature type="domain" description="DUF7768" evidence="1">
    <location>
        <begin position="12"/>
        <end position="109"/>
    </location>
</feature>
<accession>A0A8S5Q8E6</accession>
<dbReference type="InterPro" id="IPR056670">
    <property type="entry name" value="DUF7768"/>
</dbReference>
<evidence type="ECO:0000313" key="2">
    <source>
        <dbReference type="EMBL" id="DAE15320.1"/>
    </source>
</evidence>
<protein>
    <submittedName>
        <fullName evidence="2">Deoxyribosyltransferase</fullName>
    </submittedName>
</protein>
<sequence>MSKQIKDRTYRPLVYIASPLSGDVEVNTERARAFCRFALEKGQIPLAPHLLFPQFMNDDDPAERELAIFMDVILLGKCSELWVLGDIVSAGMQAEIDVAKKRRQPIRYFNSKFQEVESL</sequence>